<dbReference type="STRING" id="266128.ABB25_02585"/>
<sequence length="429" mass="45281">MKIRSRLMLAACLLGLGQFALATSPQQSAQQLIEQLQAGQFSAAEARFSPQMAQAVPAARLAQLWQALNQQLGTLTSNPEGELSQVDGHQRVVSRLQFDKGALLATTVIDPQGRIAGFHLAPVTDPAPAVAADAPFSELPLQIIHGPGPLGATLSLPKGDGPFPAVVLVHGSGPQDRDETIGPNKPFADIAHGLAAQGIAVLRYDKRTQARPQDFSDGVSLATETTDDAVAAVALLKQQPGIDPARVFVLGHSQGGMLAARIATASQAAGAILFAAPARPILDLLREQNAYLLAQSPQIPAEAARAHMDQLDTAIAALRRDPAATLPALPGLTGAWWQEVEAVDVVGETRDAGLPTLLLQGGRDFQVVDADWRRLKTGLTGQRYTFRHYPALNHLGMAGEGAGTLAEYQQPGKVAAGLINDIAQWIHAR</sequence>
<dbReference type="PATRIC" id="fig|266128.3.peg.2177"/>
<evidence type="ECO:0000313" key="5">
    <source>
        <dbReference type="EMBL" id="KRG59483.1"/>
    </source>
</evidence>
<dbReference type="GO" id="GO:0004252">
    <property type="term" value="F:serine-type endopeptidase activity"/>
    <property type="evidence" value="ECO:0007669"/>
    <property type="project" value="InterPro"/>
</dbReference>
<keyword evidence="2" id="KW-0732">Signal</keyword>
<dbReference type="RefSeq" id="WP_057663326.1">
    <property type="nucleotide sequence ID" value="NZ_LDJH01000006.1"/>
</dbReference>
<dbReference type="PANTHER" id="PTHR43265">
    <property type="entry name" value="ESTERASE ESTD"/>
    <property type="match status" value="1"/>
</dbReference>
<dbReference type="InterPro" id="IPR029058">
    <property type="entry name" value="AB_hydrolase_fold"/>
</dbReference>
<dbReference type="InterPro" id="IPR022742">
    <property type="entry name" value="Hydrolase_4"/>
</dbReference>
<dbReference type="PROSITE" id="PS00708">
    <property type="entry name" value="PRO_ENDOPEP_SER"/>
    <property type="match status" value="1"/>
</dbReference>
<gene>
    <name evidence="5" type="ORF">ABB25_02585</name>
</gene>
<dbReference type="GO" id="GO:0052689">
    <property type="term" value="F:carboxylic ester hydrolase activity"/>
    <property type="evidence" value="ECO:0007669"/>
    <property type="project" value="TreeGrafter"/>
</dbReference>
<protein>
    <recommendedName>
        <fullName evidence="7">Serine aminopeptidase S33 domain-containing protein</fullName>
    </recommendedName>
</protein>
<evidence type="ECO:0000256" key="1">
    <source>
        <dbReference type="ARBA" id="ARBA00022801"/>
    </source>
</evidence>
<accession>A0A0R0BR34</accession>
<dbReference type="Proteomes" id="UP000051254">
    <property type="component" value="Unassembled WGS sequence"/>
</dbReference>
<dbReference type="Gene3D" id="3.40.50.1820">
    <property type="entry name" value="alpha/beta hydrolase"/>
    <property type="match status" value="1"/>
</dbReference>
<dbReference type="EMBL" id="LDJH01000006">
    <property type="protein sequence ID" value="KRG59483.1"/>
    <property type="molecule type" value="Genomic_DNA"/>
</dbReference>
<dbReference type="Gene3D" id="3.10.450.590">
    <property type="match status" value="1"/>
</dbReference>
<proteinExistence type="predicted"/>
<reference evidence="5 6" key="1">
    <citation type="submission" date="2015-05" db="EMBL/GenBank/DDBJ databases">
        <title>Genome sequencing and analysis of members of genus Stenotrophomonas.</title>
        <authorList>
            <person name="Patil P.P."/>
            <person name="Midha S."/>
            <person name="Patil P.B."/>
        </authorList>
    </citation>
    <scope>NUCLEOTIDE SEQUENCE [LARGE SCALE GENOMIC DNA]</scope>
    <source>
        <strain evidence="5 6">DSM 17805</strain>
    </source>
</reference>
<keyword evidence="1" id="KW-0378">Hydrolase</keyword>
<dbReference type="Pfam" id="PF13026">
    <property type="entry name" value="DUF3887"/>
    <property type="match status" value="1"/>
</dbReference>
<feature type="domain" description="Serine aminopeptidase S33" evidence="3">
    <location>
        <begin position="186"/>
        <end position="394"/>
    </location>
</feature>
<comment type="caution">
    <text evidence="5">The sequence shown here is derived from an EMBL/GenBank/DDBJ whole genome shotgun (WGS) entry which is preliminary data.</text>
</comment>
<feature type="signal peptide" evidence="2">
    <location>
        <begin position="1"/>
        <end position="22"/>
    </location>
</feature>
<feature type="chain" id="PRO_5006392888" description="Serine aminopeptidase S33 domain-containing protein" evidence="2">
    <location>
        <begin position="23"/>
        <end position="429"/>
    </location>
</feature>
<dbReference type="InterPro" id="IPR053145">
    <property type="entry name" value="AB_hydrolase_Est10"/>
</dbReference>
<evidence type="ECO:0000259" key="3">
    <source>
        <dbReference type="Pfam" id="PF12146"/>
    </source>
</evidence>
<evidence type="ECO:0000313" key="6">
    <source>
        <dbReference type="Proteomes" id="UP000051254"/>
    </source>
</evidence>
<dbReference type="InterPro" id="IPR002471">
    <property type="entry name" value="Pept_S9_AS"/>
</dbReference>
<dbReference type="PANTHER" id="PTHR43265:SF1">
    <property type="entry name" value="ESTERASE ESTD"/>
    <property type="match status" value="1"/>
</dbReference>
<evidence type="ECO:0008006" key="7">
    <source>
        <dbReference type="Google" id="ProtNLM"/>
    </source>
</evidence>
<keyword evidence="6" id="KW-1185">Reference proteome</keyword>
<feature type="domain" description="DUF3887" evidence="4">
    <location>
        <begin position="29"/>
        <end position="118"/>
    </location>
</feature>
<evidence type="ECO:0000256" key="2">
    <source>
        <dbReference type="SAM" id="SignalP"/>
    </source>
</evidence>
<dbReference type="AlphaFoldDB" id="A0A0R0BR34"/>
<name>A0A0R0BR34_9GAMM</name>
<dbReference type="InterPro" id="IPR024981">
    <property type="entry name" value="DUF3887"/>
</dbReference>
<organism evidence="5 6">
    <name type="scientific">Stenotrophomonas koreensis</name>
    <dbReference type="NCBI Taxonomy" id="266128"/>
    <lineage>
        <taxon>Bacteria</taxon>
        <taxon>Pseudomonadati</taxon>
        <taxon>Pseudomonadota</taxon>
        <taxon>Gammaproteobacteria</taxon>
        <taxon>Lysobacterales</taxon>
        <taxon>Lysobacteraceae</taxon>
        <taxon>Stenotrophomonas</taxon>
    </lineage>
</organism>
<dbReference type="SUPFAM" id="SSF53474">
    <property type="entry name" value="alpha/beta-Hydrolases"/>
    <property type="match status" value="1"/>
</dbReference>
<dbReference type="Pfam" id="PF12146">
    <property type="entry name" value="Hydrolase_4"/>
    <property type="match status" value="1"/>
</dbReference>
<evidence type="ECO:0000259" key="4">
    <source>
        <dbReference type="Pfam" id="PF13026"/>
    </source>
</evidence>
<dbReference type="GO" id="GO:0006508">
    <property type="term" value="P:proteolysis"/>
    <property type="evidence" value="ECO:0007669"/>
    <property type="project" value="InterPro"/>
</dbReference>